<feature type="region of interest" description="Disordered" evidence="1">
    <location>
        <begin position="1"/>
        <end position="54"/>
    </location>
</feature>
<dbReference type="Ensembl" id="ENSPKIT00000012890.1">
    <property type="protein sequence ID" value="ENSPKIP00000032032.1"/>
    <property type="gene ID" value="ENSPKIG00000012273.1"/>
</dbReference>
<evidence type="ECO:0000313" key="2">
    <source>
        <dbReference type="Ensembl" id="ENSPKIP00000032032.1"/>
    </source>
</evidence>
<dbReference type="Proteomes" id="UP000261540">
    <property type="component" value="Unplaced"/>
</dbReference>
<feature type="compositionally biased region" description="Polar residues" evidence="1">
    <location>
        <begin position="24"/>
        <end position="35"/>
    </location>
</feature>
<dbReference type="PANTHER" id="PTHR31097">
    <property type="entry name" value="SI:DKEY-276J7.1"/>
    <property type="match status" value="1"/>
</dbReference>
<accession>A0A3B3SMT5</accession>
<keyword evidence="3" id="KW-1185">Reference proteome</keyword>
<name>A0A3B3SMT5_9TELE</name>
<dbReference type="PANTHER" id="PTHR31097:SF2">
    <property type="entry name" value="CHROMOSOME 7 OPEN READING FRAME 57"/>
    <property type="match status" value="1"/>
</dbReference>
<dbReference type="Ensembl" id="ENSPKIT00000012872.1">
    <property type="protein sequence ID" value="ENSPKIP00000032014.1"/>
    <property type="gene ID" value="ENSPKIG00000012273.1"/>
</dbReference>
<organism evidence="2 3">
    <name type="scientific">Paramormyrops kingsleyae</name>
    <dbReference type="NCBI Taxonomy" id="1676925"/>
    <lineage>
        <taxon>Eukaryota</taxon>
        <taxon>Metazoa</taxon>
        <taxon>Chordata</taxon>
        <taxon>Craniata</taxon>
        <taxon>Vertebrata</taxon>
        <taxon>Euteleostomi</taxon>
        <taxon>Actinopterygii</taxon>
        <taxon>Neopterygii</taxon>
        <taxon>Teleostei</taxon>
        <taxon>Osteoglossocephala</taxon>
        <taxon>Osteoglossomorpha</taxon>
        <taxon>Osteoglossiformes</taxon>
        <taxon>Mormyridae</taxon>
        <taxon>Paramormyrops</taxon>
    </lineage>
</organism>
<dbReference type="InterPro" id="IPR040247">
    <property type="entry name" value="DUF5524"/>
</dbReference>
<protein>
    <submittedName>
        <fullName evidence="2">Uncharacterized protein</fullName>
    </submittedName>
</protein>
<evidence type="ECO:0000313" key="3">
    <source>
        <dbReference type="Proteomes" id="UP000261540"/>
    </source>
</evidence>
<dbReference type="STRING" id="1676925.ENSPKIP00000032032"/>
<evidence type="ECO:0000256" key="1">
    <source>
        <dbReference type="SAM" id="MobiDB-lite"/>
    </source>
</evidence>
<dbReference type="Pfam" id="PF17662">
    <property type="entry name" value="DUF5524"/>
    <property type="match status" value="1"/>
</dbReference>
<dbReference type="GeneTree" id="ENSGT00390000014376"/>
<reference evidence="2" key="1">
    <citation type="submission" date="2025-05" db="UniProtKB">
        <authorList>
            <consortium name="Ensembl"/>
        </authorList>
    </citation>
    <scope>IDENTIFICATION</scope>
</reference>
<sequence>MSGDADHRRKKQGIKTFQLGDPVSNGSRGPTSQIPGLSHNVEAGPEERTRGRRVGIFETDSDYVKLAKQGGQKGLLWHDEPSVATKAGGQYKPPDWFAAELDSKENECLTQRTSAVIMTPEETKKILTEGTFQPITAPFGGDNKSAWERENDIKSPDQEKISEVNQEMDKMTLTSDDVHQVNKFKKTSFEKKPTPVSMSKLLSFGYAEDEKKSPNGDDDDESSKGSFILLRHFRRLPQCIATDFMITFYMMLPLI</sequence>
<dbReference type="AlphaFoldDB" id="A0A3B3SMT5"/>
<proteinExistence type="predicted"/>